<dbReference type="EMBL" id="VNJJ01000031">
    <property type="protein sequence ID" value="TVX91512.1"/>
    <property type="molecule type" value="Genomic_DNA"/>
</dbReference>
<keyword evidence="3" id="KW-1185">Reference proteome</keyword>
<comment type="caution">
    <text evidence="2">The sequence shown here is derived from an EMBL/GenBank/DDBJ whole genome shotgun (WGS) entry which is preliminary data.</text>
</comment>
<dbReference type="OrthoDB" id="2610997at2"/>
<reference evidence="2 3" key="1">
    <citation type="submission" date="2019-07" db="EMBL/GenBank/DDBJ databases">
        <authorList>
            <person name="Kim J."/>
        </authorList>
    </citation>
    <scope>NUCLEOTIDE SEQUENCE [LARGE SCALE GENOMIC DNA]</scope>
    <source>
        <strain evidence="2 3">G13</strain>
    </source>
</reference>
<dbReference type="Pfam" id="PF00583">
    <property type="entry name" value="Acetyltransf_1"/>
    <property type="match status" value="1"/>
</dbReference>
<dbReference type="SUPFAM" id="SSF55729">
    <property type="entry name" value="Acyl-CoA N-acyltransferases (Nat)"/>
    <property type="match status" value="1"/>
</dbReference>
<protein>
    <submittedName>
        <fullName evidence="2">GNAT family N-acetyltransferase</fullName>
    </submittedName>
</protein>
<name>A0A559IV49_9BACL</name>
<dbReference type="Gene3D" id="3.40.630.30">
    <property type="match status" value="1"/>
</dbReference>
<dbReference type="AlphaFoldDB" id="A0A559IV49"/>
<feature type="domain" description="N-acetyltransferase" evidence="1">
    <location>
        <begin position="24"/>
        <end position="162"/>
    </location>
</feature>
<dbReference type="InterPro" id="IPR016181">
    <property type="entry name" value="Acyl_CoA_acyltransferase"/>
</dbReference>
<dbReference type="Proteomes" id="UP000316330">
    <property type="component" value="Unassembled WGS sequence"/>
</dbReference>
<dbReference type="PROSITE" id="PS51186">
    <property type="entry name" value="GNAT"/>
    <property type="match status" value="1"/>
</dbReference>
<proteinExistence type="predicted"/>
<organism evidence="2 3">
    <name type="scientific">Cohnella terricola</name>
    <dbReference type="NCBI Taxonomy" id="1289167"/>
    <lineage>
        <taxon>Bacteria</taxon>
        <taxon>Bacillati</taxon>
        <taxon>Bacillota</taxon>
        <taxon>Bacilli</taxon>
        <taxon>Bacillales</taxon>
        <taxon>Paenibacillaceae</taxon>
        <taxon>Cohnella</taxon>
    </lineage>
</organism>
<evidence type="ECO:0000259" key="1">
    <source>
        <dbReference type="PROSITE" id="PS51186"/>
    </source>
</evidence>
<sequence>MQVRYPKLTRILGFNQEDSKLSKIYIRLASPEDHLSLIELNDKFNGVRRLPSEVKQSLMNTKEIIALAMLDEVPIGFGCAQYFNSFCYEEPLGEITELYVNEVARGRGLGTLLISFVEDRLTEYGVKSIKVVTSESNKRAIKTYLKAKYIQEDDLIFQKRLDDK</sequence>
<dbReference type="InterPro" id="IPR000182">
    <property type="entry name" value="GNAT_dom"/>
</dbReference>
<keyword evidence="2" id="KW-0808">Transferase</keyword>
<evidence type="ECO:0000313" key="3">
    <source>
        <dbReference type="Proteomes" id="UP000316330"/>
    </source>
</evidence>
<dbReference type="GO" id="GO:0016747">
    <property type="term" value="F:acyltransferase activity, transferring groups other than amino-acyl groups"/>
    <property type="evidence" value="ECO:0007669"/>
    <property type="project" value="InterPro"/>
</dbReference>
<accession>A0A559IV49</accession>
<evidence type="ECO:0000313" key="2">
    <source>
        <dbReference type="EMBL" id="TVX91512.1"/>
    </source>
</evidence>
<gene>
    <name evidence="2" type="ORF">FPZ45_24905</name>
</gene>
<dbReference type="CDD" id="cd04301">
    <property type="entry name" value="NAT_SF"/>
    <property type="match status" value="1"/>
</dbReference>